<feature type="domain" description="MACPF" evidence="5">
    <location>
        <begin position="354"/>
        <end position="672"/>
    </location>
</feature>
<dbReference type="SMART" id="SM00457">
    <property type="entry name" value="MACPF"/>
    <property type="match status" value="1"/>
</dbReference>
<protein>
    <recommendedName>
        <fullName evidence="5">MACPF domain-containing protein</fullName>
    </recommendedName>
</protein>
<dbReference type="InterPro" id="IPR020864">
    <property type="entry name" value="MACPF"/>
</dbReference>
<proteinExistence type="predicted"/>
<feature type="domain" description="MACPF" evidence="5">
    <location>
        <begin position="752"/>
        <end position="1069"/>
    </location>
</feature>
<reference evidence="6" key="1">
    <citation type="submission" date="2014-11" db="EMBL/GenBank/DDBJ databases">
        <authorList>
            <person name="Otto D Thomas"/>
            <person name="Naeem Raeece"/>
        </authorList>
    </citation>
    <scope>NUCLEOTIDE SEQUENCE</scope>
</reference>
<dbReference type="EMBL" id="CDMZ01000332">
    <property type="protein sequence ID" value="CEM12013.1"/>
    <property type="molecule type" value="Genomic_DNA"/>
</dbReference>
<dbReference type="Pfam" id="PF13529">
    <property type="entry name" value="Peptidase_C39_2"/>
    <property type="match status" value="1"/>
</dbReference>
<feature type="compositionally biased region" description="Basic and acidic residues" evidence="3">
    <location>
        <begin position="690"/>
        <end position="700"/>
    </location>
</feature>
<dbReference type="Gene3D" id="3.90.70.10">
    <property type="entry name" value="Cysteine proteinases"/>
    <property type="match status" value="1"/>
</dbReference>
<accession>A0A0G4FGM9</accession>
<feature type="signal peptide" evidence="4">
    <location>
        <begin position="1"/>
        <end position="23"/>
    </location>
</feature>
<evidence type="ECO:0000313" key="6">
    <source>
        <dbReference type="EMBL" id="CEM12013.1"/>
    </source>
</evidence>
<feature type="compositionally biased region" description="Polar residues" evidence="3">
    <location>
        <begin position="709"/>
        <end position="729"/>
    </location>
</feature>
<organism evidence="6">
    <name type="scientific">Chromera velia CCMP2878</name>
    <dbReference type="NCBI Taxonomy" id="1169474"/>
    <lineage>
        <taxon>Eukaryota</taxon>
        <taxon>Sar</taxon>
        <taxon>Alveolata</taxon>
        <taxon>Colpodellida</taxon>
        <taxon>Chromeraceae</taxon>
        <taxon>Chromera</taxon>
    </lineage>
</organism>
<dbReference type="PROSITE" id="PS51412">
    <property type="entry name" value="MACPF_2"/>
    <property type="match status" value="3"/>
</dbReference>
<feature type="coiled-coil region" evidence="2">
    <location>
        <begin position="1055"/>
        <end position="1082"/>
    </location>
</feature>
<sequence length="1583" mass="173132">MSRSALFIALAGISLCIPRQASAAVDLPGITVLSAGFDAAAWENRGSGRYRIFDLTKEGPKVTIPEMQKEFTTPALVTVTTDGPATRRAEDTCSNVAATFREFLHTYQESVSLSVGVKSGDFSLGLHREVDEIYHATTDKRQAIGTSTSWWGMYQVSLPPAFLLLNSLDTSFVQTRDALKAIGTPTSDAQQSIFNQVITAYGTHFMPSAIVGARATMHTFVNNTFHSEFSEKTVTSQISIGFQYKKLSMSLDEKAKDYAKEVMKEFANATHDHMEFQPDISQTPGEAPWLTWEAAAKEKPVVVNMTASPLSDLFFDMPEVQAHMQKTIDFYTLNGKTGSLSEVLAPPSAVSLLLASGHAEAPSRVPGLSVVGCGFDAPSLTNKACLFDTPSLPDSETLWSNPSYPSIEYSVPTGFFVESTPESMMLNGTLVFETLDDYLAHSHWVETHSSSGFLGFGGKKEKKTTDDLYRNFYAHRYALALTMRQIGWFSLSVAQFPQPPLSPLFKAALEALPETYDPEDTVSVQMFEQFFGAFGTHVVTKAHMGGSVWAQDWFESCLIKIYSDTCINQEIRRRYDPFGIAHKSTDRHQCDKRLVSDYEKYSSQHYEMLGGTEKVPLDKWEQWALTVKHAPKPVSMHTVPIHHILYGPAMESKRAALEAATLAFLHSSEAQKKQTIEELERVRPPPAPVCDRDTDHDPLHPGKFFSPSPALSLSTQTPDLPSEDNSTKPAVTAPDALSADPRVALCPIVGYNGAFCPGGDPPAPSPSLKALFGDAADANARLPRGVGITLDVSTGEIKLPAAELSGAASVWSDPVTGKAYDVPSGVSLDSNVTAYSQPSVRVFKTEEELADVWEAGYQQGTWLGGSFGLSAGLLKLYNEFFSKRQSTSINQHPVAVYKLDLVAGWEKALNAYAKQALQALPETLDTHTYDLFFETWGTHVATSTLVGGMAEMQIAFKECIWGSPFLSGGLTPLQMEQFLAAELTKTPVSDAYYTARRQISVDHRLGGNPEVVDASEWRKTVGANPALLRVFSHTEWATVAEASGAVSAAVVNNLRVAVKTRLETAEAERKKERETVKAQRLAELQGPRTVTAVVAHGRRGGIVPQMNIGGKVQLKGFADCPEGLPSAQADAQCSTGVNIESWNTFHLVKPLRYERNAQGQMRSSRCFDLNPANRQCIDHFGQWVDIGCSLQPFANNNPRDFHAPVPDKTVIGMVCADCEPMATNFAADATLKCACPGYALTETNAAPVLRSLPPIAPEEPILPPASVTSLRGTRRFSDETHIAEQPSESAEPDMEQSTSGLLKTAAPLFRTETDRETDGESPVIKWEIPDYKQCDEQWGCFPYAGHEGRSSCSETSCEGDKGEWKNNICVSGCGITTTAMMLSHYRFTRQISTSRDSVLPPEVASFFVQRGYRDDSHGFKGVFNVRGATCNGVSWDAICAAARSEKLSCQTTQLLDKAPKWLKAGPLIAHVRRRPGAEKGSCKFTNAGHYIALTGIVSLDKNDIRKTVFSVQDPNSTETERYVGTGSELIDDCAFAGLVRIFDPSSASEEAQEVEQVEEPAWGEEEKRVVQKQREAKEVLLVA</sequence>
<dbReference type="GO" id="GO:0022829">
    <property type="term" value="F:wide pore channel activity"/>
    <property type="evidence" value="ECO:0007669"/>
    <property type="project" value="TreeGrafter"/>
</dbReference>
<evidence type="ECO:0000256" key="3">
    <source>
        <dbReference type="SAM" id="MobiDB-lite"/>
    </source>
</evidence>
<dbReference type="GO" id="GO:0051607">
    <property type="term" value="P:defense response to virus"/>
    <property type="evidence" value="ECO:0007669"/>
    <property type="project" value="TreeGrafter"/>
</dbReference>
<gene>
    <name evidence="6" type="ORF">Cvel_16732</name>
</gene>
<evidence type="ECO:0000256" key="4">
    <source>
        <dbReference type="SAM" id="SignalP"/>
    </source>
</evidence>
<dbReference type="VEuPathDB" id="CryptoDB:Cvel_16732"/>
<feature type="chain" id="PRO_5005188767" description="MACPF domain-containing protein" evidence="4">
    <location>
        <begin position="24"/>
        <end position="1583"/>
    </location>
</feature>
<dbReference type="PANTHER" id="PTHR46096:SF3">
    <property type="entry name" value="PERFORIN-1"/>
    <property type="match status" value="1"/>
</dbReference>
<dbReference type="InterPro" id="IPR039564">
    <property type="entry name" value="Peptidase_C39-like"/>
</dbReference>
<dbReference type="PANTHER" id="PTHR46096">
    <property type="entry name" value="PERFORIN-1"/>
    <property type="match status" value="1"/>
</dbReference>
<feature type="domain" description="MACPF" evidence="5">
    <location>
        <begin position="16"/>
        <end position="344"/>
    </location>
</feature>
<evidence type="ECO:0000259" key="5">
    <source>
        <dbReference type="PROSITE" id="PS51412"/>
    </source>
</evidence>
<keyword evidence="1 4" id="KW-0732">Signal</keyword>
<feature type="region of interest" description="Disordered" evidence="3">
    <location>
        <begin position="675"/>
        <end position="733"/>
    </location>
</feature>
<dbReference type="InterPro" id="IPR052784">
    <property type="entry name" value="Perforin-1_pore-forming"/>
</dbReference>
<evidence type="ECO:0000256" key="1">
    <source>
        <dbReference type="ARBA" id="ARBA00022729"/>
    </source>
</evidence>
<dbReference type="GO" id="GO:0016020">
    <property type="term" value="C:membrane"/>
    <property type="evidence" value="ECO:0007669"/>
    <property type="project" value="TreeGrafter"/>
</dbReference>
<name>A0A0G4FGM9_9ALVE</name>
<keyword evidence="2" id="KW-0175">Coiled coil</keyword>
<dbReference type="Pfam" id="PF01823">
    <property type="entry name" value="MACPF"/>
    <property type="match status" value="3"/>
</dbReference>
<evidence type="ECO:0000256" key="2">
    <source>
        <dbReference type="SAM" id="Coils"/>
    </source>
</evidence>